<name>A0A8S1EHZ0_9PELO</name>
<dbReference type="EMBL" id="CADEPM010000002">
    <property type="protein sequence ID" value="CAB3399561.1"/>
    <property type="molecule type" value="Genomic_DNA"/>
</dbReference>
<sequence length="368" mass="42096">METNNARISAQLGTNPLQMNQQDEQQPENLQQRLTANNDPNFLNFVRTAMLVEERLRQIQQQASNDQRFPIGPGPVIPYMDDRIPHCLTDDSMRREVFLNQLNGECPAMNVRTQRQVRGDGPTIDHGMSQRWLGEAASMNGRIQQPCFGERHDLNDLIMHQMRGDDTNTSGRIQQPFMGERQEMNGGIQQQMRGDAPPMEGLMQSRWIATGSPMNGRIQQPFMGVRQEMNDGIAQLMMRDNQTMNGGMPQRWMGDGQANGRIYRQLAETLSGIAPIQQHWMEDGRVRDILQQLLHHGPARDGGTQLEYARNGNSTGVMLIGEETHQQDEKRAPRYPPRPGDINGPKIEYHPDYVDGYFDKDFVYRKRN</sequence>
<feature type="compositionally biased region" description="Low complexity" evidence="1">
    <location>
        <begin position="20"/>
        <end position="29"/>
    </location>
</feature>
<feature type="region of interest" description="Disordered" evidence="1">
    <location>
        <begin position="1"/>
        <end position="29"/>
    </location>
</feature>
<gene>
    <name evidence="2" type="ORF">CBOVIS_LOCUS2660</name>
</gene>
<organism evidence="2 3">
    <name type="scientific">Caenorhabditis bovis</name>
    <dbReference type="NCBI Taxonomy" id="2654633"/>
    <lineage>
        <taxon>Eukaryota</taxon>
        <taxon>Metazoa</taxon>
        <taxon>Ecdysozoa</taxon>
        <taxon>Nematoda</taxon>
        <taxon>Chromadorea</taxon>
        <taxon>Rhabditida</taxon>
        <taxon>Rhabditina</taxon>
        <taxon>Rhabditomorpha</taxon>
        <taxon>Rhabditoidea</taxon>
        <taxon>Rhabditidae</taxon>
        <taxon>Peloderinae</taxon>
        <taxon>Caenorhabditis</taxon>
    </lineage>
</organism>
<protein>
    <submittedName>
        <fullName evidence="2">Uncharacterized protein</fullName>
    </submittedName>
</protein>
<accession>A0A8S1EHZ0</accession>
<evidence type="ECO:0000313" key="2">
    <source>
        <dbReference type="EMBL" id="CAB3399561.1"/>
    </source>
</evidence>
<evidence type="ECO:0000313" key="3">
    <source>
        <dbReference type="Proteomes" id="UP000494206"/>
    </source>
</evidence>
<reference evidence="2 3" key="1">
    <citation type="submission" date="2020-04" db="EMBL/GenBank/DDBJ databases">
        <authorList>
            <person name="Laetsch R D."/>
            <person name="Stevens L."/>
            <person name="Kumar S."/>
            <person name="Blaxter L. M."/>
        </authorList>
    </citation>
    <scope>NUCLEOTIDE SEQUENCE [LARGE SCALE GENOMIC DNA]</scope>
</reference>
<feature type="compositionally biased region" description="Polar residues" evidence="1">
    <location>
        <begin position="1"/>
        <end position="19"/>
    </location>
</feature>
<comment type="caution">
    <text evidence="2">The sequence shown here is derived from an EMBL/GenBank/DDBJ whole genome shotgun (WGS) entry which is preliminary data.</text>
</comment>
<evidence type="ECO:0000256" key="1">
    <source>
        <dbReference type="SAM" id="MobiDB-lite"/>
    </source>
</evidence>
<dbReference type="Proteomes" id="UP000494206">
    <property type="component" value="Unassembled WGS sequence"/>
</dbReference>
<keyword evidence="3" id="KW-1185">Reference proteome</keyword>
<proteinExistence type="predicted"/>
<feature type="region of interest" description="Disordered" evidence="1">
    <location>
        <begin position="324"/>
        <end position="348"/>
    </location>
</feature>
<dbReference type="AlphaFoldDB" id="A0A8S1EHZ0"/>